<keyword evidence="1" id="KW-0285">Flavoprotein</keyword>
<dbReference type="Pfam" id="PF00941">
    <property type="entry name" value="FAD_binding_5"/>
    <property type="match status" value="1"/>
</dbReference>
<accession>A0A2W5NBE2</accession>
<evidence type="ECO:0000313" key="6">
    <source>
        <dbReference type="Proteomes" id="UP000249185"/>
    </source>
</evidence>
<keyword evidence="2" id="KW-0274">FAD</keyword>
<dbReference type="GO" id="GO:0016491">
    <property type="term" value="F:oxidoreductase activity"/>
    <property type="evidence" value="ECO:0007669"/>
    <property type="project" value="UniProtKB-KW"/>
</dbReference>
<dbReference type="InterPro" id="IPR036318">
    <property type="entry name" value="FAD-bd_PCMH-like_sf"/>
</dbReference>
<feature type="domain" description="FAD-binding PCMH-type" evidence="4">
    <location>
        <begin position="1"/>
        <end position="160"/>
    </location>
</feature>
<dbReference type="Proteomes" id="UP000249185">
    <property type="component" value="Unassembled WGS sequence"/>
</dbReference>
<evidence type="ECO:0000259" key="4">
    <source>
        <dbReference type="PROSITE" id="PS51387"/>
    </source>
</evidence>
<protein>
    <recommendedName>
        <fullName evidence="4">FAD-binding PCMH-type domain-containing protein</fullName>
    </recommendedName>
</protein>
<dbReference type="InterPro" id="IPR051312">
    <property type="entry name" value="Diverse_Substr_Oxidored"/>
</dbReference>
<organism evidence="5 6">
    <name type="scientific">Rhodovulum sulfidophilum</name>
    <name type="common">Rhodobacter sulfidophilus</name>
    <dbReference type="NCBI Taxonomy" id="35806"/>
    <lineage>
        <taxon>Bacteria</taxon>
        <taxon>Pseudomonadati</taxon>
        <taxon>Pseudomonadota</taxon>
        <taxon>Alphaproteobacteria</taxon>
        <taxon>Rhodobacterales</taxon>
        <taxon>Paracoccaceae</taxon>
        <taxon>Rhodovulum</taxon>
    </lineage>
</organism>
<gene>
    <name evidence="5" type="ORF">DI556_06785</name>
</gene>
<name>A0A2W5NBE2_RHOSU</name>
<dbReference type="SUPFAM" id="SSF56176">
    <property type="entry name" value="FAD-binding/transporter-associated domain-like"/>
    <property type="match status" value="1"/>
</dbReference>
<evidence type="ECO:0000256" key="2">
    <source>
        <dbReference type="ARBA" id="ARBA00022827"/>
    </source>
</evidence>
<reference evidence="5 6" key="1">
    <citation type="submission" date="2017-08" db="EMBL/GenBank/DDBJ databases">
        <title>Infants hospitalized years apart are colonized by the same room-sourced microbial strains.</title>
        <authorList>
            <person name="Brooks B."/>
            <person name="Olm M.R."/>
            <person name="Firek B.A."/>
            <person name="Baker R."/>
            <person name="Thomas B.C."/>
            <person name="Morowitz M.J."/>
            <person name="Banfield J.F."/>
        </authorList>
    </citation>
    <scope>NUCLEOTIDE SEQUENCE [LARGE SCALE GENOMIC DNA]</scope>
    <source>
        <strain evidence="5">S2_005_002_R2_34</strain>
    </source>
</reference>
<dbReference type="InterPro" id="IPR036683">
    <property type="entry name" value="CO_DH_flav_C_dom_sf"/>
</dbReference>
<dbReference type="SUPFAM" id="SSF55447">
    <property type="entry name" value="CO dehydrogenase flavoprotein C-terminal domain-like"/>
    <property type="match status" value="1"/>
</dbReference>
<dbReference type="PROSITE" id="PS51387">
    <property type="entry name" value="FAD_PCMH"/>
    <property type="match status" value="1"/>
</dbReference>
<dbReference type="GO" id="GO:0071949">
    <property type="term" value="F:FAD binding"/>
    <property type="evidence" value="ECO:0007669"/>
    <property type="project" value="InterPro"/>
</dbReference>
<keyword evidence="3" id="KW-0560">Oxidoreductase</keyword>
<evidence type="ECO:0000256" key="1">
    <source>
        <dbReference type="ARBA" id="ARBA00022630"/>
    </source>
</evidence>
<comment type="caution">
    <text evidence="5">The sequence shown here is derived from an EMBL/GenBank/DDBJ whole genome shotgun (WGS) entry which is preliminary data.</text>
</comment>
<proteinExistence type="predicted"/>
<dbReference type="PANTHER" id="PTHR42659:SF2">
    <property type="entry name" value="XANTHINE DEHYDROGENASE SUBUNIT C-RELATED"/>
    <property type="match status" value="1"/>
</dbReference>
<evidence type="ECO:0000313" key="5">
    <source>
        <dbReference type="EMBL" id="PZQ50816.1"/>
    </source>
</evidence>
<dbReference type="InterPro" id="IPR002346">
    <property type="entry name" value="Mopterin_DH_FAD-bd"/>
</dbReference>
<dbReference type="InterPro" id="IPR016169">
    <property type="entry name" value="FAD-bd_PCMH_sub2"/>
</dbReference>
<dbReference type="AlphaFoldDB" id="A0A2W5NBE2"/>
<dbReference type="Gene3D" id="3.30.465.10">
    <property type="match status" value="1"/>
</dbReference>
<sequence>MLDTDFHRPRGPAEAEALRAATGGAFLAGGTALQLGWEDRRAPGPLIDLVGLDLGPAVTRSGEGLRLSAAATLETLRRDACLGAALPALATLLDRVAGLGVRALATLGGNIGWRAGDLVPPLLALGASVEGADGARVSLEDWLAGPPALITAVHAPIGPLACEKVGRREAFSPALVTVAVSGARVAIGGGPVPPRRVTDLAALDLPSDAAASGDHRRAVVLNLVRHLSA</sequence>
<dbReference type="EMBL" id="QFPW01000003">
    <property type="protein sequence ID" value="PZQ50816.1"/>
    <property type="molecule type" value="Genomic_DNA"/>
</dbReference>
<dbReference type="PANTHER" id="PTHR42659">
    <property type="entry name" value="XANTHINE DEHYDROGENASE SUBUNIT C-RELATED"/>
    <property type="match status" value="1"/>
</dbReference>
<dbReference type="InterPro" id="IPR016166">
    <property type="entry name" value="FAD-bd_PCMH"/>
</dbReference>
<evidence type="ECO:0000256" key="3">
    <source>
        <dbReference type="ARBA" id="ARBA00023002"/>
    </source>
</evidence>